<dbReference type="InterPro" id="IPR016197">
    <property type="entry name" value="Chromo-like_dom_sf"/>
</dbReference>
<feature type="compositionally biased region" description="Basic and acidic residues" evidence="2">
    <location>
        <begin position="200"/>
        <end position="218"/>
    </location>
</feature>
<gene>
    <name evidence="3" type="ORF">GP486_004017</name>
</gene>
<proteinExistence type="predicted"/>
<feature type="region of interest" description="Disordered" evidence="2">
    <location>
        <begin position="67"/>
        <end position="93"/>
    </location>
</feature>
<sequence length="438" mass="47773">MASLTIIPYTPKPANSYRNNSCYYAKDVFKRISSHDKESRIKPGVLLVDTPQPQATAAAGEAGILATHEKDSNSISNGDRLSSERQGNHGSACISQAQDQACSEQYRNKGASISIGEAAGSRMVTLFAETNDVGDQTYSQQHQDKGASISIGGPEEVGGVGDCDIEIEIDSLFDEIGDIAGCQNDSILSKTNGTFADTESKADDIESEMRDIKNSDHSLKRKARTRRQGSQRSPLVIPDSDTESGSDSESEDELAWKKRNVGHSLVGRQGERVVAINGNERPWLRVIDETDDEVDDIKFDVGGTKVRAGNDLSENNGVAGEVRDSEDSGQSRPSPAASSAQHSDVDSTLFKPTDLVKPQSVARVGGDGEWGIHGIIGKEVIGGEIYFCVDWEPTMMPERELGQAQRLVQEFEAKEQARRRKKGDAQKRKHQSRHRKQK</sequence>
<protein>
    <submittedName>
        <fullName evidence="3">Uncharacterized protein</fullName>
    </submittedName>
</protein>
<accession>A0A9P8RQC9</accession>
<dbReference type="SUPFAM" id="SSF54160">
    <property type="entry name" value="Chromo domain-like"/>
    <property type="match status" value="1"/>
</dbReference>
<feature type="compositionally biased region" description="Basic residues" evidence="2">
    <location>
        <begin position="417"/>
        <end position="438"/>
    </location>
</feature>
<evidence type="ECO:0000256" key="2">
    <source>
        <dbReference type="SAM" id="MobiDB-lite"/>
    </source>
</evidence>
<comment type="caution">
    <text evidence="3">The sequence shown here is derived from an EMBL/GenBank/DDBJ whole genome shotgun (WGS) entry which is preliminary data.</text>
</comment>
<feature type="region of interest" description="Disordered" evidence="2">
    <location>
        <begin position="304"/>
        <end position="352"/>
    </location>
</feature>
<evidence type="ECO:0000256" key="1">
    <source>
        <dbReference type="ARBA" id="ARBA00011353"/>
    </source>
</evidence>
<dbReference type="AlphaFoldDB" id="A0A9P8RQC9"/>
<reference evidence="3" key="1">
    <citation type="submission" date="2021-03" db="EMBL/GenBank/DDBJ databases">
        <title>Comparative genomics and phylogenomic investigation of the class Geoglossomycetes provide insights into ecological specialization and systematics.</title>
        <authorList>
            <person name="Melie T."/>
            <person name="Pirro S."/>
            <person name="Miller A.N."/>
            <person name="Quandt A."/>
        </authorList>
    </citation>
    <scope>NUCLEOTIDE SEQUENCE</scope>
    <source>
        <strain evidence="3">CAQ_001_2017</strain>
    </source>
</reference>
<keyword evidence="4" id="KW-1185">Reference proteome</keyword>
<feature type="compositionally biased region" description="Low complexity" evidence="2">
    <location>
        <begin position="328"/>
        <end position="342"/>
    </location>
</feature>
<comment type="subunit">
    <text evidence="1">Component of the NuA4 histone acetyltransferase complex.</text>
</comment>
<evidence type="ECO:0000313" key="3">
    <source>
        <dbReference type="EMBL" id="KAH0559471.1"/>
    </source>
</evidence>
<name>A0A9P8RQC9_9PEZI</name>
<organism evidence="3 4">
    <name type="scientific">Trichoglossum hirsutum</name>
    <dbReference type="NCBI Taxonomy" id="265104"/>
    <lineage>
        <taxon>Eukaryota</taxon>
        <taxon>Fungi</taxon>
        <taxon>Dikarya</taxon>
        <taxon>Ascomycota</taxon>
        <taxon>Pezizomycotina</taxon>
        <taxon>Geoglossomycetes</taxon>
        <taxon>Geoglossales</taxon>
        <taxon>Geoglossaceae</taxon>
        <taxon>Trichoglossum</taxon>
    </lineage>
</organism>
<feature type="compositionally biased region" description="Basic residues" evidence="2">
    <location>
        <begin position="219"/>
        <end position="229"/>
    </location>
</feature>
<evidence type="ECO:0000313" key="4">
    <source>
        <dbReference type="Proteomes" id="UP000750711"/>
    </source>
</evidence>
<dbReference type="Proteomes" id="UP000750711">
    <property type="component" value="Unassembled WGS sequence"/>
</dbReference>
<dbReference type="EMBL" id="JAGHQM010000589">
    <property type="protein sequence ID" value="KAH0559471.1"/>
    <property type="molecule type" value="Genomic_DNA"/>
</dbReference>
<feature type="compositionally biased region" description="Acidic residues" evidence="2">
    <location>
        <begin position="240"/>
        <end position="253"/>
    </location>
</feature>
<feature type="region of interest" description="Disordered" evidence="2">
    <location>
        <begin position="412"/>
        <end position="438"/>
    </location>
</feature>
<feature type="region of interest" description="Disordered" evidence="2">
    <location>
        <begin position="200"/>
        <end position="254"/>
    </location>
</feature>
<dbReference type="CDD" id="cd00024">
    <property type="entry name" value="CD_CSD"/>
    <property type="match status" value="1"/>
</dbReference>